<keyword evidence="2" id="KW-1185">Reference proteome</keyword>
<dbReference type="Proteomes" id="UP000282613">
    <property type="component" value="Unassembled WGS sequence"/>
</dbReference>
<sequence length="73" mass="8361">MKSVVEEKKEETFKEVDEPAGQRGVLTWTSCLQNTSAHLCLFLSTESVDAREIHQSTTLTMLTSFHNTFHTRF</sequence>
<organism evidence="3">
    <name type="scientific">Taenia asiatica</name>
    <name type="common">Asian tapeworm</name>
    <dbReference type="NCBI Taxonomy" id="60517"/>
    <lineage>
        <taxon>Eukaryota</taxon>
        <taxon>Metazoa</taxon>
        <taxon>Spiralia</taxon>
        <taxon>Lophotrochozoa</taxon>
        <taxon>Platyhelminthes</taxon>
        <taxon>Cestoda</taxon>
        <taxon>Eucestoda</taxon>
        <taxon>Cyclophyllidea</taxon>
        <taxon>Taeniidae</taxon>
        <taxon>Taenia</taxon>
    </lineage>
</organism>
<dbReference type="AlphaFoldDB" id="A0A0R3WDQ9"/>
<protein>
    <submittedName>
        <fullName evidence="1 3">Uncharacterized protein</fullName>
    </submittedName>
</protein>
<evidence type="ECO:0000313" key="1">
    <source>
        <dbReference type="EMBL" id="VDK41272.1"/>
    </source>
</evidence>
<evidence type="ECO:0000313" key="2">
    <source>
        <dbReference type="Proteomes" id="UP000282613"/>
    </source>
</evidence>
<gene>
    <name evidence="1" type="ORF">TASK_LOCUS8912</name>
</gene>
<name>A0A0R3WDQ9_TAEAS</name>
<reference evidence="1 2" key="2">
    <citation type="submission" date="2018-11" db="EMBL/GenBank/DDBJ databases">
        <authorList>
            <consortium name="Pathogen Informatics"/>
        </authorList>
    </citation>
    <scope>NUCLEOTIDE SEQUENCE [LARGE SCALE GENOMIC DNA]</scope>
</reference>
<proteinExistence type="predicted"/>
<dbReference type="WBParaSite" id="TASK_0000891101-mRNA-1">
    <property type="protein sequence ID" value="TASK_0000891101-mRNA-1"/>
    <property type="gene ID" value="TASK_0000891101"/>
</dbReference>
<reference evidence="3" key="1">
    <citation type="submission" date="2017-02" db="UniProtKB">
        <authorList>
            <consortium name="WormBaseParasite"/>
        </authorList>
    </citation>
    <scope>IDENTIFICATION</scope>
</reference>
<accession>A0A0R3WDQ9</accession>
<dbReference type="EMBL" id="UYRS01018926">
    <property type="protein sequence ID" value="VDK41272.1"/>
    <property type="molecule type" value="Genomic_DNA"/>
</dbReference>
<evidence type="ECO:0000313" key="3">
    <source>
        <dbReference type="WBParaSite" id="TASK_0000891101-mRNA-1"/>
    </source>
</evidence>